<dbReference type="HOGENOM" id="CLU_2438648_0_0_6"/>
<dbReference type="OrthoDB" id="6199424at2"/>
<name>A4BKB8_9GAMM</name>
<protein>
    <submittedName>
        <fullName evidence="2">Uncharacterized protein</fullName>
    </submittedName>
</protein>
<keyword evidence="1" id="KW-0812">Transmembrane</keyword>
<dbReference type="EMBL" id="AAOE01000043">
    <property type="protein sequence ID" value="EAR07423.1"/>
    <property type="molecule type" value="Genomic_DNA"/>
</dbReference>
<evidence type="ECO:0000313" key="2">
    <source>
        <dbReference type="EMBL" id="EAR07423.1"/>
    </source>
</evidence>
<dbReference type="AlphaFoldDB" id="A4BKB8"/>
<feature type="transmembrane region" description="Helical" evidence="1">
    <location>
        <begin position="6"/>
        <end position="23"/>
    </location>
</feature>
<organism evidence="2 3">
    <name type="scientific">Reinekea blandensis MED297</name>
    <dbReference type="NCBI Taxonomy" id="314283"/>
    <lineage>
        <taxon>Bacteria</taxon>
        <taxon>Pseudomonadati</taxon>
        <taxon>Pseudomonadota</taxon>
        <taxon>Gammaproteobacteria</taxon>
        <taxon>Oceanospirillales</taxon>
        <taxon>Saccharospirillaceae</taxon>
        <taxon>Reinekea</taxon>
    </lineage>
</organism>
<keyword evidence="1" id="KW-0472">Membrane</keyword>
<gene>
    <name evidence="2" type="ORF">MED297_19027</name>
</gene>
<accession>A4BKB8</accession>
<keyword evidence="1" id="KW-1133">Transmembrane helix</keyword>
<keyword evidence="3" id="KW-1185">Reference proteome</keyword>
<reference evidence="2 3" key="1">
    <citation type="submission" date="2006-02" db="EMBL/GenBank/DDBJ databases">
        <authorList>
            <person name="Pinhassi J."/>
            <person name="Pedros-Alio C."/>
            <person name="Ferriera S."/>
            <person name="Johnson J."/>
            <person name="Kravitz S."/>
            <person name="Halpern A."/>
            <person name="Remington K."/>
            <person name="Beeson K."/>
            <person name="Tran B."/>
            <person name="Rogers Y.-H."/>
            <person name="Friedman R."/>
            <person name="Venter J.C."/>
        </authorList>
    </citation>
    <scope>NUCLEOTIDE SEQUENCE [LARGE SCALE GENOMIC DNA]</scope>
    <source>
        <strain evidence="2 3">MED297</strain>
    </source>
</reference>
<dbReference type="RefSeq" id="WP_008044380.1">
    <property type="nucleotide sequence ID" value="NZ_CH724151.1"/>
</dbReference>
<evidence type="ECO:0000256" key="1">
    <source>
        <dbReference type="SAM" id="Phobius"/>
    </source>
</evidence>
<dbReference type="Proteomes" id="UP000005953">
    <property type="component" value="Unassembled WGS sequence"/>
</dbReference>
<proteinExistence type="predicted"/>
<comment type="caution">
    <text evidence="2">The sequence shown here is derived from an EMBL/GenBank/DDBJ whole genome shotgun (WGS) entry which is preliminary data.</text>
</comment>
<sequence length="90" mass="10051">MGFGAVGLVMLSIVLLFYLRMISERSAKRRHSSKIGAILAQADIFESAANDQAALKAIEEGLKAHPDQPELLKRRQTLQKRLEETDQESN</sequence>
<evidence type="ECO:0000313" key="3">
    <source>
        <dbReference type="Proteomes" id="UP000005953"/>
    </source>
</evidence>